<organism evidence="2 3">
    <name type="scientific">Bacteroides pyogenes DSM 20611 = JCM 6294</name>
    <dbReference type="NCBI Taxonomy" id="1121100"/>
    <lineage>
        <taxon>Bacteria</taxon>
        <taxon>Pseudomonadati</taxon>
        <taxon>Bacteroidota</taxon>
        <taxon>Bacteroidia</taxon>
        <taxon>Bacteroidales</taxon>
        <taxon>Bacteroidaceae</taxon>
        <taxon>Bacteroides</taxon>
    </lineage>
</organism>
<dbReference type="EMBL" id="BAIR01000040">
    <property type="protein sequence ID" value="GAE20186.1"/>
    <property type="molecule type" value="Genomic_DNA"/>
</dbReference>
<protein>
    <submittedName>
        <fullName evidence="2">Uncharacterized protein</fullName>
    </submittedName>
</protein>
<proteinExistence type="predicted"/>
<dbReference type="AlphaFoldDB" id="W4PK42"/>
<evidence type="ECO:0000313" key="2">
    <source>
        <dbReference type="EMBL" id="GAE20186.1"/>
    </source>
</evidence>
<name>W4PK42_9BACE</name>
<comment type="caution">
    <text evidence="2">The sequence shown here is derived from an EMBL/GenBank/DDBJ whole genome shotgun (WGS) entry which is preliminary data.</text>
</comment>
<dbReference type="Proteomes" id="UP000018842">
    <property type="component" value="Unassembled WGS sequence"/>
</dbReference>
<accession>W4PK42</accession>
<reference evidence="3" key="1">
    <citation type="journal article" date="2014" name="Genome">
        <title>Draft Genome Sequences of Three Strains of Bacteroides pyogenes Isolated from a Cat and Swine.</title>
        <authorList>
            <person name="Sakamoto M."/>
            <person name="Oshima K."/>
            <person name="Suda W."/>
            <person name="Kitamura K."/>
            <person name="Iida T."/>
            <person name="Hattori M."/>
            <person name="Ohkuma M."/>
        </authorList>
    </citation>
    <scope>NUCLEOTIDE SEQUENCE [LARGE SCALE GENOMIC DNA]</scope>
    <source>
        <strain evidence="3">JCM 6294</strain>
    </source>
</reference>
<feature type="region of interest" description="Disordered" evidence="1">
    <location>
        <begin position="1"/>
        <end position="24"/>
    </location>
</feature>
<sequence>MGVERLERIKEANPSETNKQDDFASFGLKRQAIARGCPKSELHPPKVGQKTFGGHFKAGQPLTFYTSF</sequence>
<evidence type="ECO:0000313" key="3">
    <source>
        <dbReference type="Proteomes" id="UP000018842"/>
    </source>
</evidence>
<feature type="compositionally biased region" description="Basic and acidic residues" evidence="1">
    <location>
        <begin position="1"/>
        <end position="22"/>
    </location>
</feature>
<evidence type="ECO:0000256" key="1">
    <source>
        <dbReference type="SAM" id="MobiDB-lite"/>
    </source>
</evidence>
<gene>
    <name evidence="2" type="ORF">JCM6294_3345</name>
</gene>